<dbReference type="SUPFAM" id="SSF46689">
    <property type="entry name" value="Homeodomain-like"/>
    <property type="match status" value="1"/>
</dbReference>
<dbReference type="PRINTS" id="PR00455">
    <property type="entry name" value="HTHTETR"/>
</dbReference>
<dbReference type="PROSITE" id="PS50977">
    <property type="entry name" value="HTH_TETR_2"/>
    <property type="match status" value="1"/>
</dbReference>
<evidence type="ECO:0000259" key="5">
    <source>
        <dbReference type="PROSITE" id="PS50977"/>
    </source>
</evidence>
<dbReference type="RefSeq" id="WP_390314754.1">
    <property type="nucleotide sequence ID" value="NZ_JBHSPB010000003.1"/>
</dbReference>
<dbReference type="Gene3D" id="1.10.357.10">
    <property type="entry name" value="Tetracycline Repressor, domain 2"/>
    <property type="match status" value="1"/>
</dbReference>
<keyword evidence="3" id="KW-0804">Transcription</keyword>
<gene>
    <name evidence="6" type="ORF">ACFP1Z_05565</name>
</gene>
<evidence type="ECO:0000313" key="6">
    <source>
        <dbReference type="EMBL" id="MFC5719646.1"/>
    </source>
</evidence>
<name>A0ABW0YSW8_9ACTN</name>
<sequence length="195" mass="21721">MGATPRTRRSDTRERIQKTALKLFVKQGYEKTSLREIAEELGVTKAALYYHFKTKEDMLTAISEDLGRPVDELIAWAEQQPPGPDTRRALLSRYSIALKAAMPVYHILQENQATLRELTIGRTLQDRMADISRLMHAGPGVDHETHMRIAGALMTVHYGAFTLGDLPGPGSDEKKRKSLLRVALSTLEPDAPAAD</sequence>
<evidence type="ECO:0000256" key="3">
    <source>
        <dbReference type="ARBA" id="ARBA00023163"/>
    </source>
</evidence>
<protein>
    <submittedName>
        <fullName evidence="6">TetR/AcrR family transcriptional regulator</fullName>
    </submittedName>
</protein>
<feature type="DNA-binding region" description="H-T-H motif" evidence="4">
    <location>
        <begin position="33"/>
        <end position="52"/>
    </location>
</feature>
<dbReference type="InterPro" id="IPR001647">
    <property type="entry name" value="HTH_TetR"/>
</dbReference>
<keyword evidence="1" id="KW-0805">Transcription regulation</keyword>
<dbReference type="Proteomes" id="UP001596083">
    <property type="component" value="Unassembled WGS sequence"/>
</dbReference>
<dbReference type="InterPro" id="IPR023772">
    <property type="entry name" value="DNA-bd_HTH_TetR-type_CS"/>
</dbReference>
<dbReference type="EMBL" id="JBHSPB010000003">
    <property type="protein sequence ID" value="MFC5719646.1"/>
    <property type="molecule type" value="Genomic_DNA"/>
</dbReference>
<keyword evidence="7" id="KW-1185">Reference proteome</keyword>
<dbReference type="PANTHER" id="PTHR30055:SF234">
    <property type="entry name" value="HTH-TYPE TRANSCRIPTIONAL REGULATOR BETI"/>
    <property type="match status" value="1"/>
</dbReference>
<evidence type="ECO:0000313" key="7">
    <source>
        <dbReference type="Proteomes" id="UP001596083"/>
    </source>
</evidence>
<accession>A0ABW0YSW8</accession>
<dbReference type="InterPro" id="IPR009057">
    <property type="entry name" value="Homeodomain-like_sf"/>
</dbReference>
<proteinExistence type="predicted"/>
<dbReference type="InterPro" id="IPR050109">
    <property type="entry name" value="HTH-type_TetR-like_transc_reg"/>
</dbReference>
<organism evidence="6 7">
    <name type="scientific">Streptomyces gamaensis</name>
    <dbReference type="NCBI Taxonomy" id="1763542"/>
    <lineage>
        <taxon>Bacteria</taxon>
        <taxon>Bacillati</taxon>
        <taxon>Actinomycetota</taxon>
        <taxon>Actinomycetes</taxon>
        <taxon>Kitasatosporales</taxon>
        <taxon>Streptomycetaceae</taxon>
        <taxon>Streptomyces</taxon>
    </lineage>
</organism>
<comment type="caution">
    <text evidence="6">The sequence shown here is derived from an EMBL/GenBank/DDBJ whole genome shotgun (WGS) entry which is preliminary data.</text>
</comment>
<keyword evidence="2 4" id="KW-0238">DNA-binding</keyword>
<evidence type="ECO:0000256" key="1">
    <source>
        <dbReference type="ARBA" id="ARBA00023015"/>
    </source>
</evidence>
<feature type="domain" description="HTH tetR-type" evidence="5">
    <location>
        <begin position="10"/>
        <end position="70"/>
    </location>
</feature>
<evidence type="ECO:0000256" key="2">
    <source>
        <dbReference type="ARBA" id="ARBA00023125"/>
    </source>
</evidence>
<dbReference type="PROSITE" id="PS01081">
    <property type="entry name" value="HTH_TETR_1"/>
    <property type="match status" value="1"/>
</dbReference>
<evidence type="ECO:0000256" key="4">
    <source>
        <dbReference type="PROSITE-ProRule" id="PRU00335"/>
    </source>
</evidence>
<dbReference type="Pfam" id="PF00440">
    <property type="entry name" value="TetR_N"/>
    <property type="match status" value="1"/>
</dbReference>
<dbReference type="PANTHER" id="PTHR30055">
    <property type="entry name" value="HTH-TYPE TRANSCRIPTIONAL REGULATOR RUTR"/>
    <property type="match status" value="1"/>
</dbReference>
<reference evidence="7" key="1">
    <citation type="journal article" date="2019" name="Int. J. Syst. Evol. Microbiol.">
        <title>The Global Catalogue of Microorganisms (GCM) 10K type strain sequencing project: providing services to taxonomists for standard genome sequencing and annotation.</title>
        <authorList>
            <consortium name="The Broad Institute Genomics Platform"/>
            <consortium name="The Broad Institute Genome Sequencing Center for Infectious Disease"/>
            <person name="Wu L."/>
            <person name="Ma J."/>
        </authorList>
    </citation>
    <scope>NUCLEOTIDE SEQUENCE [LARGE SCALE GENOMIC DNA]</scope>
    <source>
        <strain evidence="7">CGMCC 4.7304</strain>
    </source>
</reference>